<keyword evidence="3 9" id="KW-0645">Protease</keyword>
<dbReference type="PRINTS" id="PR00781">
    <property type="entry name" value="LIPOSIGPTASE"/>
</dbReference>
<evidence type="ECO:0000256" key="4">
    <source>
        <dbReference type="ARBA" id="ARBA00022692"/>
    </source>
</evidence>
<dbReference type="GO" id="GO:0006508">
    <property type="term" value="P:proteolysis"/>
    <property type="evidence" value="ECO:0007669"/>
    <property type="project" value="UniProtKB-KW"/>
</dbReference>
<evidence type="ECO:0000313" key="11">
    <source>
        <dbReference type="EMBL" id="QSQ09803.1"/>
    </source>
</evidence>
<organism evidence="11 12">
    <name type="scientific">Koleobacter methoxysyntrophicus</name>
    <dbReference type="NCBI Taxonomy" id="2751313"/>
    <lineage>
        <taxon>Bacteria</taxon>
        <taxon>Bacillati</taxon>
        <taxon>Bacillota</taxon>
        <taxon>Clostridia</taxon>
        <taxon>Koleobacterales</taxon>
        <taxon>Koleobacteraceae</taxon>
        <taxon>Koleobacter</taxon>
    </lineage>
</organism>
<feature type="transmembrane region" description="Helical" evidence="9">
    <location>
        <begin position="58"/>
        <end position="77"/>
    </location>
</feature>
<evidence type="ECO:0000256" key="7">
    <source>
        <dbReference type="ARBA" id="ARBA00022989"/>
    </source>
</evidence>
<dbReference type="PANTHER" id="PTHR33695">
    <property type="entry name" value="LIPOPROTEIN SIGNAL PEPTIDASE"/>
    <property type="match status" value="1"/>
</dbReference>
<keyword evidence="8 9" id="KW-0472">Membrane</keyword>
<keyword evidence="6 9" id="KW-0378">Hydrolase</keyword>
<feature type="transmembrane region" description="Helical" evidence="9">
    <location>
        <begin position="121"/>
        <end position="142"/>
    </location>
</feature>
<feature type="transmembrane region" description="Helical" evidence="9">
    <location>
        <begin position="84"/>
        <end position="101"/>
    </location>
</feature>
<dbReference type="Proteomes" id="UP000662904">
    <property type="component" value="Chromosome"/>
</dbReference>
<keyword evidence="11" id="KW-0449">Lipoprotein</keyword>
<name>A0A8A0RNF9_9FIRM</name>
<accession>A0A8A0RNF9</accession>
<protein>
    <recommendedName>
        <fullName evidence="9">Lipoprotein signal peptidase</fullName>
        <ecNumber evidence="9">3.4.23.36</ecNumber>
    </recommendedName>
    <alternativeName>
        <fullName evidence="9">Prolipoprotein signal peptidase</fullName>
    </alternativeName>
    <alternativeName>
        <fullName evidence="9">Signal peptidase II</fullName>
        <shortName evidence="9">SPase II</shortName>
    </alternativeName>
</protein>
<comment type="catalytic activity">
    <reaction evidence="9">
        <text>Release of signal peptides from bacterial membrane prolipoproteins. Hydrolyzes -Xaa-Yaa-Zaa-|-(S,diacylglyceryl)Cys-, in which Xaa is hydrophobic (preferably Leu), and Yaa (Ala or Ser) and Zaa (Gly or Ala) have small, neutral side chains.</text>
        <dbReference type="EC" id="3.4.23.36"/>
    </reaction>
</comment>
<dbReference type="NCBIfam" id="TIGR00077">
    <property type="entry name" value="lspA"/>
    <property type="match status" value="1"/>
</dbReference>
<evidence type="ECO:0000256" key="2">
    <source>
        <dbReference type="ARBA" id="ARBA00022475"/>
    </source>
</evidence>
<sequence>MIVYFLIAGIIVLDQLTKILIQRNFALHESLGVIENVFHITFVPNYGAAFGILKDKTFFFILTSLIVIISFLFYLKYVPKEKKILRYALVLQIGGAVGNLIDRIRLGYVIDFLDFRVWPVFNVADMAIVFGVGLLIYQILLIPERG</sequence>
<dbReference type="UniPathway" id="UPA00665"/>
<dbReference type="EMBL" id="CP059066">
    <property type="protein sequence ID" value="QSQ09803.1"/>
    <property type="molecule type" value="Genomic_DNA"/>
</dbReference>
<evidence type="ECO:0000256" key="1">
    <source>
        <dbReference type="ARBA" id="ARBA00006139"/>
    </source>
</evidence>
<feature type="active site" evidence="9">
    <location>
        <position position="111"/>
    </location>
</feature>
<comment type="similarity">
    <text evidence="1 9 10">Belongs to the peptidase A8 family.</text>
</comment>
<evidence type="ECO:0000256" key="3">
    <source>
        <dbReference type="ARBA" id="ARBA00022670"/>
    </source>
</evidence>
<evidence type="ECO:0000256" key="10">
    <source>
        <dbReference type="RuleBase" id="RU004181"/>
    </source>
</evidence>
<keyword evidence="2 9" id="KW-1003">Cell membrane</keyword>
<feature type="active site" evidence="9">
    <location>
        <position position="125"/>
    </location>
</feature>
<dbReference type="AlphaFoldDB" id="A0A8A0RNF9"/>
<comment type="subcellular location">
    <subcellularLocation>
        <location evidence="9">Cell membrane</location>
        <topology evidence="9">Multi-pass membrane protein</topology>
    </subcellularLocation>
</comment>
<evidence type="ECO:0000256" key="6">
    <source>
        <dbReference type="ARBA" id="ARBA00022801"/>
    </source>
</evidence>
<dbReference type="PANTHER" id="PTHR33695:SF1">
    <property type="entry name" value="LIPOPROTEIN SIGNAL PEPTIDASE"/>
    <property type="match status" value="1"/>
</dbReference>
<evidence type="ECO:0000256" key="8">
    <source>
        <dbReference type="ARBA" id="ARBA00023136"/>
    </source>
</evidence>
<keyword evidence="7 9" id="KW-1133">Transmembrane helix</keyword>
<reference evidence="11" key="1">
    <citation type="submission" date="2020-07" db="EMBL/GenBank/DDBJ databases">
        <title>Koleobacter methoxysyntrophicus gen. nov., sp. nov., a novel anaerobic bacterium isolated from deep subsurface oil field and proposal of Koleobacterales ord. nov. in the phylum Firmicutes.</title>
        <authorList>
            <person name="Sakamoto S."/>
            <person name="Tamaki H."/>
        </authorList>
    </citation>
    <scope>NUCLEOTIDE SEQUENCE</scope>
    <source>
        <strain evidence="11">NRmbB1</strain>
    </source>
</reference>
<evidence type="ECO:0000313" key="12">
    <source>
        <dbReference type="Proteomes" id="UP000662904"/>
    </source>
</evidence>
<keyword evidence="4 9" id="KW-0812">Transmembrane</keyword>
<evidence type="ECO:0000256" key="5">
    <source>
        <dbReference type="ARBA" id="ARBA00022750"/>
    </source>
</evidence>
<dbReference type="HAMAP" id="MF_00161">
    <property type="entry name" value="LspA"/>
    <property type="match status" value="1"/>
</dbReference>
<evidence type="ECO:0000256" key="9">
    <source>
        <dbReference type="HAMAP-Rule" id="MF_00161"/>
    </source>
</evidence>
<comment type="function">
    <text evidence="9">This protein specifically catalyzes the removal of signal peptides from prolipoproteins.</text>
</comment>
<dbReference type="EC" id="3.4.23.36" evidence="9"/>
<dbReference type="KEGG" id="kme:H0A61_02184"/>
<proteinExistence type="inferred from homology"/>
<comment type="caution">
    <text evidence="9">Lacks conserved residue(s) required for the propagation of feature annotation.</text>
</comment>
<gene>
    <name evidence="9 11" type="primary">lspA</name>
    <name evidence="11" type="ORF">H0A61_02184</name>
</gene>
<dbReference type="Pfam" id="PF01252">
    <property type="entry name" value="Peptidase_A8"/>
    <property type="match status" value="1"/>
</dbReference>
<dbReference type="GO" id="GO:0005886">
    <property type="term" value="C:plasma membrane"/>
    <property type="evidence" value="ECO:0007669"/>
    <property type="project" value="UniProtKB-SubCell"/>
</dbReference>
<keyword evidence="5 9" id="KW-0064">Aspartyl protease</keyword>
<comment type="pathway">
    <text evidence="9">Protein modification; lipoprotein biosynthesis (signal peptide cleavage).</text>
</comment>
<dbReference type="InterPro" id="IPR001872">
    <property type="entry name" value="Peptidase_A8"/>
</dbReference>
<dbReference type="GO" id="GO:0004190">
    <property type="term" value="F:aspartic-type endopeptidase activity"/>
    <property type="evidence" value="ECO:0007669"/>
    <property type="project" value="UniProtKB-UniRule"/>
</dbReference>
<keyword evidence="12" id="KW-1185">Reference proteome</keyword>